<accession>A0ABS6S2E0</accession>
<dbReference type="Pfam" id="PF00413">
    <property type="entry name" value="Peptidase_M10"/>
    <property type="match status" value="1"/>
</dbReference>
<keyword evidence="5" id="KW-0732">Signal</keyword>
<feature type="domain" description="Peptidase M10 metallopeptidase" evidence="6">
    <location>
        <begin position="204"/>
        <end position="272"/>
    </location>
</feature>
<reference evidence="7 8" key="1">
    <citation type="journal article" date="2020" name="J Geophys Res Biogeosci">
        <title>Magnetotaxis as an Adaptation to Enable Bacterial Shuttling of Microbial Sulfur and Sulfur Cycling Across Aquatic Oxic#Anoxic Interfaces.</title>
        <authorList>
            <person name="Li J."/>
            <person name="Liu P."/>
            <person name="Wang J."/>
            <person name="Roberts A.P."/>
            <person name="Pan Y."/>
        </authorList>
    </citation>
    <scope>NUCLEOTIDE SEQUENCE [LARGE SCALE GENOMIC DNA]</scope>
    <source>
        <strain evidence="7 8">MYR-1_YQ</strain>
    </source>
</reference>
<dbReference type="RefSeq" id="WP_218253615.1">
    <property type="nucleotide sequence ID" value="NZ_JABXWD010000411.1"/>
</dbReference>
<feature type="chain" id="PRO_5046779097" evidence="5">
    <location>
        <begin position="21"/>
        <end position="272"/>
    </location>
</feature>
<dbReference type="InterPro" id="IPR001818">
    <property type="entry name" value="Pept_M10_metallopeptidase"/>
</dbReference>
<dbReference type="GO" id="GO:0008237">
    <property type="term" value="F:metallopeptidase activity"/>
    <property type="evidence" value="ECO:0007669"/>
    <property type="project" value="UniProtKB-KW"/>
</dbReference>
<evidence type="ECO:0000256" key="3">
    <source>
        <dbReference type="ARBA" id="ARBA00022801"/>
    </source>
</evidence>
<proteinExistence type="predicted"/>
<evidence type="ECO:0000313" key="8">
    <source>
        <dbReference type="Proteomes" id="UP001196980"/>
    </source>
</evidence>
<feature type="signal peptide" evidence="5">
    <location>
        <begin position="1"/>
        <end position="20"/>
    </location>
</feature>
<sequence length="272" mass="28964">MKKLVLLVLLVLALSTIASAKSVKFPKDAQVAPDVYYLGEATDNGQPVQGYVIVHRKEAKAASCGNGMCEKGESASKCPVDCGKTDPSAGCYSFLAAGAKWKSVEPYLINPVNAEGLDPALVVSQFSNDVQTWNVVRGTILGAGSATNVSLVADTAAPDGKNEVYFGTIDDPGAIAITIVWGVFGGPSRNRVLSEWDQVYDQTDFDWSLAGETLKMDFDDIATHELGHSVGLSDLYNSQCGEQTMYGYATEGETKKRTLETGDKAGVRALYG</sequence>
<keyword evidence="3" id="KW-0378">Hydrolase</keyword>
<gene>
    <name evidence="7" type="ORF">HWQ67_15625</name>
</gene>
<keyword evidence="4" id="KW-0862">Zinc</keyword>
<dbReference type="Proteomes" id="UP001196980">
    <property type="component" value="Unassembled WGS sequence"/>
</dbReference>
<keyword evidence="1" id="KW-0645">Protease</keyword>
<evidence type="ECO:0000256" key="5">
    <source>
        <dbReference type="SAM" id="SignalP"/>
    </source>
</evidence>
<evidence type="ECO:0000256" key="2">
    <source>
        <dbReference type="ARBA" id="ARBA00022723"/>
    </source>
</evidence>
<evidence type="ECO:0000259" key="6">
    <source>
        <dbReference type="Pfam" id="PF00413"/>
    </source>
</evidence>
<keyword evidence="7" id="KW-0482">Metalloprotease</keyword>
<dbReference type="EMBL" id="JABXWD010000411">
    <property type="protein sequence ID" value="MBV6343009.1"/>
    <property type="molecule type" value="Genomic_DNA"/>
</dbReference>
<evidence type="ECO:0000256" key="1">
    <source>
        <dbReference type="ARBA" id="ARBA00022670"/>
    </source>
</evidence>
<keyword evidence="8" id="KW-1185">Reference proteome</keyword>
<protein>
    <submittedName>
        <fullName evidence="7">Matrixin family metalloprotease</fullName>
    </submittedName>
</protein>
<name>A0ABS6S2E0_9BACT</name>
<evidence type="ECO:0000313" key="7">
    <source>
        <dbReference type="EMBL" id="MBV6343009.1"/>
    </source>
</evidence>
<organism evidence="7 8">
    <name type="scientific">Candidatus Magnetobacterium casense</name>
    <dbReference type="NCBI Taxonomy" id="1455061"/>
    <lineage>
        <taxon>Bacteria</taxon>
        <taxon>Pseudomonadati</taxon>
        <taxon>Nitrospirota</taxon>
        <taxon>Thermodesulfovibrionia</taxon>
        <taxon>Thermodesulfovibrionales</taxon>
        <taxon>Candidatus Magnetobacteriaceae</taxon>
        <taxon>Candidatus Magnetobacterium</taxon>
    </lineage>
</organism>
<comment type="caution">
    <text evidence="7">The sequence shown here is derived from an EMBL/GenBank/DDBJ whole genome shotgun (WGS) entry which is preliminary data.</text>
</comment>
<evidence type="ECO:0000256" key="4">
    <source>
        <dbReference type="ARBA" id="ARBA00022833"/>
    </source>
</evidence>
<keyword evidence="2" id="KW-0479">Metal-binding</keyword>